<accession>A0ACB8JK36</accession>
<dbReference type="EMBL" id="CM039176">
    <property type="protein sequence ID" value="KAH9717795.1"/>
    <property type="molecule type" value="Genomic_DNA"/>
</dbReference>
<reference evidence="2" key="1">
    <citation type="journal article" date="2023" name="Hortic. Res.">
        <title>A chromosome-level phased genome enabling allele-level studies in sweet orange: a case study on citrus Huanglongbing tolerance.</title>
        <authorList>
            <person name="Wu B."/>
            <person name="Yu Q."/>
            <person name="Deng Z."/>
            <person name="Duan Y."/>
            <person name="Luo F."/>
            <person name="Gmitter F. Jr."/>
        </authorList>
    </citation>
    <scope>NUCLEOTIDE SEQUENCE [LARGE SCALE GENOMIC DNA]</scope>
    <source>
        <strain evidence="2">cv. Valencia</strain>
    </source>
</reference>
<dbReference type="Proteomes" id="UP000829398">
    <property type="component" value="Chromosome 7"/>
</dbReference>
<evidence type="ECO:0000313" key="1">
    <source>
        <dbReference type="EMBL" id="KAH9717795.1"/>
    </source>
</evidence>
<protein>
    <submittedName>
        <fullName evidence="1">Protein FAR1-RELATED SEQUENCE</fullName>
    </submittedName>
</protein>
<organism evidence="1 2">
    <name type="scientific">Citrus sinensis</name>
    <name type="common">Sweet orange</name>
    <name type="synonym">Citrus aurantium var. sinensis</name>
    <dbReference type="NCBI Taxonomy" id="2711"/>
    <lineage>
        <taxon>Eukaryota</taxon>
        <taxon>Viridiplantae</taxon>
        <taxon>Streptophyta</taxon>
        <taxon>Embryophyta</taxon>
        <taxon>Tracheophyta</taxon>
        <taxon>Spermatophyta</taxon>
        <taxon>Magnoliopsida</taxon>
        <taxon>eudicotyledons</taxon>
        <taxon>Gunneridae</taxon>
        <taxon>Pentapetalae</taxon>
        <taxon>rosids</taxon>
        <taxon>malvids</taxon>
        <taxon>Sapindales</taxon>
        <taxon>Rutaceae</taxon>
        <taxon>Aurantioideae</taxon>
        <taxon>Citrus</taxon>
    </lineage>
</organism>
<keyword evidence="2" id="KW-1185">Reference proteome</keyword>
<gene>
    <name evidence="1" type="ORF">KPL71_021970</name>
</gene>
<comment type="caution">
    <text evidence="1">The sequence shown here is derived from an EMBL/GenBank/DDBJ whole genome shotgun (WGS) entry which is preliminary data.</text>
</comment>
<sequence length="797" mass="91887">MDIDFMEEQNNIDNHEHVPNASPTIASASFDIYGVAVLDASEQLKAQMELVASEHYFNSFAEDDASIKSTNYDTDCVMDYSSEFTTHEIFKSREAMIQWTRNVGKKNGIMVVIKRSEVGRDGRLTVEETSILVDMSKNMVRPKDILVTLKKKDSFNVSTMKSIYNARQRYEVIEMAGRSQMQQLLSKLSEHNYIEWHMCYDNTDIVKDLFWAHPKSIELLRSFPSVLLMDYTYKVNKYHLPLFDIIGVTSTDMTFNVAYTYLSSEWEDSYTWALDRLRGLMDNDFLPRVIVTDRELALMNAIEKIFPRANHFLCRWHISRNIMANCKKLFAANDKWEKFIMSWNLLVLSSNEIEFIDHFKTMQRDFASFPAVMEYVTNTWLNNYKERFVSAWTDKIMHFGNLTTNRVEISHSRLKKYLSTSQGNFETSWAKIHNLLELQHTDIKASFEKSLTVVQHQFKPTEFKHIRGFISITALNITLSELKRAISIGVDRSACGCVIRQTHGLPCAHEIAEYKRECQPIPLERIDLHWKKLDLVAVTQKQKVELSCQPEFELIANRFNESSIEIQLDILKKLKEIANPGCTFLLDPEVKTRTRGRPSIKVDTSTRRDPSAFEKSLSGQESCLLNVKSNSVTTAKSKAEVNKSTPVKSITFIDEFPVGLQSYIHHIKDVVADGNCGFRAIADLIGLGEDGWVQVRKDLLNELYSHLDDYGKLYGPERVNELIHILSYYENWPASSDRWMTMPDMGHLIASCYNVVLFHLSSVQYLTFLPLRSEPVHILSPRNIALGYVFGNHFVEV</sequence>
<proteinExistence type="predicted"/>
<name>A0ACB8JK36_CITSI</name>
<evidence type="ECO:0000313" key="2">
    <source>
        <dbReference type="Proteomes" id="UP000829398"/>
    </source>
</evidence>